<name>K0KQT8_WICCF</name>
<comment type="caution">
    <text evidence="1">The sequence shown here is derived from an EMBL/GenBank/DDBJ whole genome shotgun (WGS) entry which is preliminary data.</text>
</comment>
<gene>
    <name evidence="1" type="ORF">BN7_3243</name>
</gene>
<keyword evidence="2" id="KW-1185">Reference proteome</keyword>
<reference evidence="1 2" key="1">
    <citation type="journal article" date="2012" name="Eukaryot. Cell">
        <title>Draft genome sequence of Wickerhamomyces ciferrii NRRL Y-1031 F-60-10.</title>
        <authorList>
            <person name="Schneider J."/>
            <person name="Andrea H."/>
            <person name="Blom J."/>
            <person name="Jaenicke S."/>
            <person name="Ruckert C."/>
            <person name="Schorsch C."/>
            <person name="Szczepanowski R."/>
            <person name="Farwick M."/>
            <person name="Goesmann A."/>
            <person name="Puhler A."/>
            <person name="Schaffer S."/>
            <person name="Tauch A."/>
            <person name="Kohler T."/>
            <person name="Brinkrolf K."/>
        </authorList>
    </citation>
    <scope>NUCLEOTIDE SEQUENCE [LARGE SCALE GENOMIC DNA]</scope>
    <source>
        <strain evidence="2">ATCC 14091 / BCRC 22168 / CBS 111 / JCM 3599 / NBRC 0793 / NRRL Y-1031 F-60-10</strain>
    </source>
</reference>
<dbReference type="EMBL" id="CAIF01000088">
    <property type="protein sequence ID" value="CCH43689.1"/>
    <property type="molecule type" value="Genomic_DNA"/>
</dbReference>
<dbReference type="AlphaFoldDB" id="K0KQT8"/>
<sequence length="443" mass="52317">MFKPIRYNICHELSLLSSSLFFYHQPALLGLKCFDKKFHSSSLRYQQDALTKAKNVLNYQFSTIGSYDPGLEFGDEPSGDYNRVRKKEDYWYLELFSSKTNLKENKRYFELFKKSIYSREDIHIILDTEDIMKYSCDTDAWRAGSGKCLEIYDDFESDTEEHFYKACLIVFNDGDKSKALQFDLKFYASHHLVNGKPSYRDQRMEIESITHHEGSELTIEGMIRNYVGTVKKDDKLSPMHEKELFKAHEFKKKCHLHNTKFTNENYHQESYIEGKGVSWWKRYKKSLKLKEEKQKAHKKTFENFKMYKFDRLDPKTQKAFHDYIYHHLKINEYIYGKAVHGIGGIKSLRAQYFGNMESFTNTHSCENPLIKVDYNKVDSQENCQACKDFEALKEKENRQVILDGFEADAEYDAYEPYSEENEPIKLPVIKKPILCADDQGSIY</sequence>
<dbReference type="HOGENOM" id="CLU_726050_0_0_1"/>
<proteinExistence type="predicted"/>
<organism evidence="1 2">
    <name type="scientific">Wickerhamomyces ciferrii (strain ATCC 14091 / BCRC 22168 / CBS 111 / JCM 3599 / NBRC 0793 / NRRL Y-1031 F-60-10)</name>
    <name type="common">Yeast</name>
    <name type="synonym">Pichia ciferrii</name>
    <dbReference type="NCBI Taxonomy" id="1206466"/>
    <lineage>
        <taxon>Eukaryota</taxon>
        <taxon>Fungi</taxon>
        <taxon>Dikarya</taxon>
        <taxon>Ascomycota</taxon>
        <taxon>Saccharomycotina</taxon>
        <taxon>Saccharomycetes</taxon>
        <taxon>Phaffomycetales</taxon>
        <taxon>Wickerhamomycetaceae</taxon>
        <taxon>Wickerhamomyces</taxon>
    </lineage>
</organism>
<protein>
    <submittedName>
        <fullName evidence="1">Uncharacterized protein</fullName>
    </submittedName>
</protein>
<dbReference type="InParanoid" id="K0KQT8"/>
<evidence type="ECO:0000313" key="2">
    <source>
        <dbReference type="Proteomes" id="UP000009328"/>
    </source>
</evidence>
<accession>K0KQT8</accession>
<evidence type="ECO:0000313" key="1">
    <source>
        <dbReference type="EMBL" id="CCH43689.1"/>
    </source>
</evidence>
<dbReference type="Proteomes" id="UP000009328">
    <property type="component" value="Unassembled WGS sequence"/>
</dbReference>